<keyword evidence="2" id="KW-1185">Reference proteome</keyword>
<evidence type="ECO:0000313" key="1">
    <source>
        <dbReference type="EMBL" id="QEC76522.1"/>
    </source>
</evidence>
<dbReference type="OrthoDB" id="978976at2"/>
<reference evidence="1 2" key="1">
    <citation type="journal article" date="2013" name="J. Microbiol.">
        <title>Mucilaginibacter ginsenosidivorax sp. nov., with ginsenoside converting activity isolated from sediment.</title>
        <authorList>
            <person name="Kim J.K."/>
            <person name="Choi T.E."/>
            <person name="Liu Q.M."/>
            <person name="Park H.Y."/>
            <person name="Yi T.H."/>
            <person name="Yoon M.H."/>
            <person name="Kim S.C."/>
            <person name="Im W.T."/>
        </authorList>
    </citation>
    <scope>NUCLEOTIDE SEQUENCE [LARGE SCALE GENOMIC DNA]</scope>
    <source>
        <strain evidence="1 2">KHI28</strain>
    </source>
</reference>
<evidence type="ECO:0000313" key="2">
    <source>
        <dbReference type="Proteomes" id="UP000321362"/>
    </source>
</evidence>
<protein>
    <submittedName>
        <fullName evidence="1">Uncharacterized protein</fullName>
    </submittedName>
</protein>
<proteinExistence type="predicted"/>
<dbReference type="Proteomes" id="UP000321362">
    <property type="component" value="Chromosome"/>
</dbReference>
<dbReference type="EMBL" id="CP042437">
    <property type="protein sequence ID" value="QEC76522.1"/>
    <property type="molecule type" value="Genomic_DNA"/>
</dbReference>
<accession>A0A5B8W0Y6</accession>
<name>A0A5B8W0Y6_9SPHI</name>
<organism evidence="1 2">
    <name type="scientific">Mucilaginibacter ginsenosidivorax</name>
    <dbReference type="NCBI Taxonomy" id="862126"/>
    <lineage>
        <taxon>Bacteria</taxon>
        <taxon>Pseudomonadati</taxon>
        <taxon>Bacteroidota</taxon>
        <taxon>Sphingobacteriia</taxon>
        <taxon>Sphingobacteriales</taxon>
        <taxon>Sphingobacteriaceae</taxon>
        <taxon>Mucilaginibacter</taxon>
    </lineage>
</organism>
<gene>
    <name evidence="1" type="ORF">FSB76_11395</name>
</gene>
<dbReference type="AlphaFoldDB" id="A0A5B8W0Y6"/>
<dbReference type="RefSeq" id="WP_147053695.1">
    <property type="nucleotide sequence ID" value="NZ_CP042437.1"/>
</dbReference>
<dbReference type="KEGG" id="mgk:FSB76_11395"/>
<sequence>MPAQIYSPFQRFNFSNSKCFLTGEALNSEEEKIQVFPQWLMSRYNLEDQPFKLLDESMATYKDLKLPNSAAINEQYLEPLEAEIAAAFETGYEAVKQLDEFKLFQWAGKLLYGIIFNEIQAGIRQQHAQGEEFNISQAIIHRFSNLHLMLQTLNLPIELDGFKPYSIALFKVDNADNVFGYRDEINTLTFSLRIKDFGLVICLQDNGSNGRYHQEMLDKIADKPLHPIQFEEVNARFFYSAYLFNRLPEYEVMPVGDTIYIEAAPLRGTSSKPLFDDWMNKIYGQVLENFWKNWGFLLLEIIKNPNAPISFLFNANGDFVNAAKIELSR</sequence>